<reference evidence="14 15" key="1">
    <citation type="submission" date="2010-10" db="EMBL/GenBank/DDBJ databases">
        <authorList>
            <person name="Chen C."/>
            <person name="Kittichotirat W."/>
            <person name="Asikainen S."/>
            <person name="Bumgarner R."/>
        </authorList>
    </citation>
    <scope>NUCLEOTIDE SEQUENCE [LARGE SCALE GENOMIC DNA]</scope>
    <source>
        <strain evidence="14 15">SC1083</strain>
    </source>
</reference>
<dbReference type="InterPro" id="IPR046357">
    <property type="entry name" value="PPIase_dom_sf"/>
</dbReference>
<name>G4AA48_AGGAC</name>
<feature type="domain" description="PpiC" evidence="13">
    <location>
        <begin position="262"/>
        <end position="352"/>
    </location>
</feature>
<keyword evidence="3" id="KW-0997">Cell inner membrane</keyword>
<protein>
    <recommendedName>
        <fullName evidence="9">Periplasmic chaperone PpiD</fullName>
    </recommendedName>
    <alternativeName>
        <fullName evidence="10">Periplasmic folding chaperone</fullName>
    </alternativeName>
</protein>
<keyword evidence="7" id="KW-0143">Chaperone</keyword>
<comment type="subcellular location">
    <subcellularLocation>
        <location evidence="1">Cell inner membrane</location>
        <topology evidence="1">Single-pass type II membrane protein</topology>
        <orientation evidence="1">Periplasmic side</orientation>
    </subcellularLocation>
</comment>
<keyword evidence="6 12" id="KW-0472">Membrane</keyword>
<proteinExistence type="inferred from homology"/>
<dbReference type="Proteomes" id="UP000005508">
    <property type="component" value="Unassembled WGS sequence"/>
</dbReference>
<evidence type="ECO:0000313" key="14">
    <source>
        <dbReference type="EMBL" id="EGY33160.1"/>
    </source>
</evidence>
<dbReference type="Pfam" id="PF13624">
    <property type="entry name" value="SurA_N_3"/>
    <property type="match status" value="1"/>
</dbReference>
<evidence type="ECO:0000256" key="3">
    <source>
        <dbReference type="ARBA" id="ARBA00022519"/>
    </source>
</evidence>
<dbReference type="InterPro" id="IPR052029">
    <property type="entry name" value="PpiD_chaperone"/>
</dbReference>
<dbReference type="PATRIC" id="fig|907488.3.peg.1691"/>
<comment type="caution">
    <text evidence="14">The sequence shown here is derived from an EMBL/GenBank/DDBJ whole genome shotgun (WGS) entry which is preliminary data.</text>
</comment>
<evidence type="ECO:0000256" key="1">
    <source>
        <dbReference type="ARBA" id="ARBA00004382"/>
    </source>
</evidence>
<evidence type="ECO:0000256" key="9">
    <source>
        <dbReference type="ARBA" id="ARBA00040743"/>
    </source>
</evidence>
<dbReference type="InterPro" id="IPR023058">
    <property type="entry name" value="PPIase_PpiC_CS"/>
</dbReference>
<dbReference type="RefSeq" id="WP_005558650.1">
    <property type="nucleotide sequence ID" value="NZ_AEJM01000036.1"/>
</dbReference>
<evidence type="ECO:0000256" key="5">
    <source>
        <dbReference type="ARBA" id="ARBA00022989"/>
    </source>
</evidence>
<sequence length="615" mass="68036">MVMEKLHGASNNWASKFLFGFITVTFVISSMAGYLYSRIDSSAAKVNGEEISQQAFQNQYNIASQNLSPQEADSPTVVANLKRQVLSSLIDQELLRQYVKDLKLGVSDERIKQEIVTTPSFQNNGKFDNVLYQQLLQSNGISAETYAGYVREALRLEQLQSGLGITAFTVPVQQETLAKLFFQRRDVRLATLSLADEIAKQTVSAEEIQAYYDAHKADFTLPESVKVQYLDLSGANMEKNINISDVEIAQYYQDNKSQFTTQGQQRLAHIEVKTEQQAQDLYQQLQNGADFATLAKNHSIDPISAEKGGDLSWVSAGEFPKVFEDAANALEVGKFSQPVKLDNSYHIILVEERKDSAVLPLERVKPQIVAQIRQNLVNNQFFSVEKRVAEKAFEDSSSLNTAAEAGGVKVQETGYFSRKDIPAALNYPNVVSAIFDSDISQGGSNSEPMSIGDQHSIVIRVLEHKAESVKSLDEAKNDITARLKRQKAEAVVLAEANKLVQELTVGQTVDSLKFGATQSLVFAENNDPMLHNAVFAMPKPAEGKAVYQATKETKGDIVVIALDKVVDGALSEQEQQQFTVQLVRADQIALQNNLLNALRAKAKIEINDSVVDQEQ</sequence>
<dbReference type="EMBL" id="AEJM01000036">
    <property type="protein sequence ID" value="EGY33160.1"/>
    <property type="molecule type" value="Genomic_DNA"/>
</dbReference>
<evidence type="ECO:0000256" key="7">
    <source>
        <dbReference type="ARBA" id="ARBA00023186"/>
    </source>
</evidence>
<evidence type="ECO:0000256" key="8">
    <source>
        <dbReference type="ARBA" id="ARBA00038408"/>
    </source>
</evidence>
<dbReference type="InterPro" id="IPR027304">
    <property type="entry name" value="Trigger_fact/SurA_dom_sf"/>
</dbReference>
<keyword evidence="4 12" id="KW-0812">Transmembrane</keyword>
<evidence type="ECO:0000256" key="11">
    <source>
        <dbReference type="PROSITE-ProRule" id="PRU00278"/>
    </source>
</evidence>
<accession>G4AA48</accession>
<evidence type="ECO:0000256" key="4">
    <source>
        <dbReference type="ARBA" id="ARBA00022692"/>
    </source>
</evidence>
<dbReference type="NCBIfam" id="NF008054">
    <property type="entry name" value="PRK10788.1"/>
    <property type="match status" value="1"/>
</dbReference>
<keyword evidence="11" id="KW-0697">Rotamase</keyword>
<dbReference type="PROSITE" id="PS50198">
    <property type="entry name" value="PPIC_PPIASE_2"/>
    <property type="match status" value="1"/>
</dbReference>
<comment type="similarity">
    <text evidence="8">Belongs to the PpiD chaperone family.</text>
</comment>
<dbReference type="Gene3D" id="1.10.4030.10">
    <property type="entry name" value="Porin chaperone SurA, peptide-binding domain"/>
    <property type="match status" value="1"/>
</dbReference>
<dbReference type="PROSITE" id="PS01096">
    <property type="entry name" value="PPIC_PPIASE_1"/>
    <property type="match status" value="1"/>
</dbReference>
<dbReference type="InterPro" id="IPR000297">
    <property type="entry name" value="PPIase_PpiC"/>
</dbReference>
<evidence type="ECO:0000256" key="10">
    <source>
        <dbReference type="ARBA" id="ARBA00042775"/>
    </source>
</evidence>
<dbReference type="GO" id="GO:0005886">
    <property type="term" value="C:plasma membrane"/>
    <property type="evidence" value="ECO:0007669"/>
    <property type="project" value="UniProtKB-SubCell"/>
</dbReference>
<feature type="transmembrane region" description="Helical" evidence="12">
    <location>
        <begin position="17"/>
        <end position="36"/>
    </location>
</feature>
<dbReference type="Pfam" id="PF13145">
    <property type="entry name" value="Rotamase_2"/>
    <property type="match status" value="1"/>
</dbReference>
<dbReference type="AlphaFoldDB" id="G4AA48"/>
<dbReference type="SMR" id="G4AA48"/>
<evidence type="ECO:0000313" key="15">
    <source>
        <dbReference type="Proteomes" id="UP000005508"/>
    </source>
</evidence>
<gene>
    <name evidence="14" type="ORF">SC1083_1721</name>
</gene>
<dbReference type="SUPFAM" id="SSF54534">
    <property type="entry name" value="FKBP-like"/>
    <property type="match status" value="1"/>
</dbReference>
<keyword evidence="5 12" id="KW-1133">Transmembrane helix</keyword>
<keyword evidence="11" id="KW-0413">Isomerase</keyword>
<dbReference type="SUPFAM" id="SSF109998">
    <property type="entry name" value="Triger factor/SurA peptide-binding domain-like"/>
    <property type="match status" value="1"/>
</dbReference>
<dbReference type="Gene3D" id="3.10.50.40">
    <property type="match status" value="1"/>
</dbReference>
<dbReference type="PANTHER" id="PTHR47529:SF1">
    <property type="entry name" value="PERIPLASMIC CHAPERONE PPID"/>
    <property type="match status" value="1"/>
</dbReference>
<keyword evidence="2" id="KW-1003">Cell membrane</keyword>
<evidence type="ECO:0000256" key="2">
    <source>
        <dbReference type="ARBA" id="ARBA00022475"/>
    </source>
</evidence>
<evidence type="ECO:0000256" key="6">
    <source>
        <dbReference type="ARBA" id="ARBA00023136"/>
    </source>
</evidence>
<dbReference type="PANTHER" id="PTHR47529">
    <property type="entry name" value="PEPTIDYL-PROLYL CIS-TRANS ISOMERASE D"/>
    <property type="match status" value="1"/>
</dbReference>
<evidence type="ECO:0000256" key="12">
    <source>
        <dbReference type="SAM" id="Phobius"/>
    </source>
</evidence>
<evidence type="ECO:0000259" key="13">
    <source>
        <dbReference type="PROSITE" id="PS50198"/>
    </source>
</evidence>
<organism evidence="14 15">
    <name type="scientific">Aggregatibacter actinomycetemcomitans serotype e str. SC1083</name>
    <dbReference type="NCBI Taxonomy" id="907488"/>
    <lineage>
        <taxon>Bacteria</taxon>
        <taxon>Pseudomonadati</taxon>
        <taxon>Pseudomonadota</taxon>
        <taxon>Gammaproteobacteria</taxon>
        <taxon>Pasteurellales</taxon>
        <taxon>Pasteurellaceae</taxon>
        <taxon>Aggregatibacter</taxon>
    </lineage>
</organism>
<dbReference type="GO" id="GO:0003755">
    <property type="term" value="F:peptidyl-prolyl cis-trans isomerase activity"/>
    <property type="evidence" value="ECO:0007669"/>
    <property type="project" value="UniProtKB-KW"/>
</dbReference>